<gene>
    <name evidence="1" type="ORF">FSB78_11235</name>
</gene>
<proteinExistence type="predicted"/>
<dbReference type="EMBL" id="VOQR01000001">
    <property type="protein sequence ID" value="TXC71451.1"/>
    <property type="molecule type" value="Genomic_DNA"/>
</dbReference>
<evidence type="ECO:0000313" key="1">
    <source>
        <dbReference type="EMBL" id="TXC71451.1"/>
    </source>
</evidence>
<reference evidence="1 2" key="1">
    <citation type="journal article" date="2013" name="Antonie Van Leeuwenhoek">
        <title>Sphingomonas ginsenosidivorax sp. nov., with the ability to transform ginsenosides.</title>
        <authorList>
            <person name="Jin X.F."/>
            <person name="Kim J.K."/>
            <person name="Liu Q.M."/>
            <person name="Kang M.S."/>
            <person name="He D."/>
            <person name="Jin F.X."/>
            <person name="Kim S.C."/>
            <person name="Im W.T."/>
        </authorList>
    </citation>
    <scope>NUCLEOTIDE SEQUENCE [LARGE SCALE GENOMIC DNA]</scope>
    <source>
        <strain evidence="1 2">KHI67</strain>
    </source>
</reference>
<evidence type="ECO:0000313" key="2">
    <source>
        <dbReference type="Proteomes" id="UP000321250"/>
    </source>
</evidence>
<dbReference type="AlphaFoldDB" id="A0A5C6UGT9"/>
<sequence length="78" mass="8480">MTMTFVDALASAICRQMTADQGREPLLPSARGRHQDLQRSQATVRLGRHGVERVASAIAGQLAAADRRLELPLEAVEI</sequence>
<dbReference type="Proteomes" id="UP000321250">
    <property type="component" value="Unassembled WGS sequence"/>
</dbReference>
<name>A0A5C6UGT9_9SPHN</name>
<accession>A0A5C6UGT9</accession>
<keyword evidence="2" id="KW-1185">Reference proteome</keyword>
<protein>
    <submittedName>
        <fullName evidence="1">Uncharacterized protein</fullName>
    </submittedName>
</protein>
<dbReference type="RefSeq" id="WP_147082729.1">
    <property type="nucleotide sequence ID" value="NZ_VOQR01000001.1"/>
</dbReference>
<organism evidence="1 2">
    <name type="scientific">Sphingomonas ginsenosidivorax</name>
    <dbReference type="NCBI Taxonomy" id="862135"/>
    <lineage>
        <taxon>Bacteria</taxon>
        <taxon>Pseudomonadati</taxon>
        <taxon>Pseudomonadota</taxon>
        <taxon>Alphaproteobacteria</taxon>
        <taxon>Sphingomonadales</taxon>
        <taxon>Sphingomonadaceae</taxon>
        <taxon>Sphingomonas</taxon>
    </lineage>
</organism>
<comment type="caution">
    <text evidence="1">The sequence shown here is derived from an EMBL/GenBank/DDBJ whole genome shotgun (WGS) entry which is preliminary data.</text>
</comment>